<evidence type="ECO:0000313" key="4">
    <source>
        <dbReference type="Proteomes" id="UP000045840"/>
    </source>
</evidence>
<dbReference type="RefSeq" id="WP_049614983.1">
    <property type="nucleotide sequence ID" value="NZ_CAWMMU010000019.1"/>
</dbReference>
<dbReference type="OrthoDB" id="6638235at2"/>
<gene>
    <name evidence="1" type="ORF">ERS008529_04148</name>
    <name evidence="2" type="ORF">ERS137968_03300</name>
</gene>
<keyword evidence="3" id="KW-1185">Reference proteome</keyword>
<evidence type="ECO:0000313" key="1">
    <source>
        <dbReference type="EMBL" id="CNI48021.1"/>
    </source>
</evidence>
<protein>
    <submittedName>
        <fullName evidence="1">Uncharacterized protein</fullName>
    </submittedName>
</protein>
<dbReference type="AlphaFoldDB" id="A0A0T9R737"/>
<sequence>MINARTFNTVNEVLERLKGYGFTDEHGHKLEACVEFFALASLSTTFYDNNKQNDPLRIKCYQVEIYNGDLQLVKGFSKSKCLDAENGFFLIDTEEDGISLLAVRVSDCTHYKASPIYESAVR</sequence>
<dbReference type="Proteomes" id="UP000044625">
    <property type="component" value="Unassembled WGS sequence"/>
</dbReference>
<dbReference type="Proteomes" id="UP000045840">
    <property type="component" value="Unassembled WGS sequence"/>
</dbReference>
<evidence type="ECO:0000313" key="3">
    <source>
        <dbReference type="Proteomes" id="UP000044625"/>
    </source>
</evidence>
<organism evidence="1 4">
    <name type="scientific">Yersinia pekkanenii</name>
    <dbReference type="NCBI Taxonomy" id="1288385"/>
    <lineage>
        <taxon>Bacteria</taxon>
        <taxon>Pseudomonadati</taxon>
        <taxon>Pseudomonadota</taxon>
        <taxon>Gammaproteobacteria</taxon>
        <taxon>Enterobacterales</taxon>
        <taxon>Yersiniaceae</taxon>
        <taxon>Yersinia</taxon>
    </lineage>
</organism>
<name>A0A0T9R737_9GAMM</name>
<accession>A0A0T9R737</accession>
<reference evidence="4" key="2">
    <citation type="submission" date="2015-03" db="EMBL/GenBank/DDBJ databases">
        <authorList>
            <consortium name="Pathogen Informatics"/>
        </authorList>
    </citation>
    <scope>NUCLEOTIDE SEQUENCE [LARGE SCALE GENOMIC DNA]</scope>
    <source>
        <strain evidence="4">A125KOH2</strain>
    </source>
</reference>
<evidence type="ECO:0000313" key="2">
    <source>
        <dbReference type="EMBL" id="CRY68199.1"/>
    </source>
</evidence>
<reference evidence="2 3" key="3">
    <citation type="submission" date="2015-03" db="EMBL/GenBank/DDBJ databases">
        <authorList>
            <consortium name="Pathogen Informatics"/>
            <person name="Murphy D."/>
        </authorList>
    </citation>
    <scope>NUCLEOTIDE SEQUENCE [LARGE SCALE GENOMIC DNA]</scope>
    <source>
        <strain evidence="3">type strain: CIP110230</strain>
        <strain evidence="2">Type strain: CIP110230</strain>
    </source>
</reference>
<dbReference type="EMBL" id="CWJL01000019">
    <property type="protein sequence ID" value="CRY68199.1"/>
    <property type="molecule type" value="Genomic_DNA"/>
</dbReference>
<proteinExistence type="predicted"/>
<reference evidence="1" key="1">
    <citation type="submission" date="2015-03" db="EMBL/GenBank/DDBJ databases">
        <authorList>
            <person name="Murphy D."/>
        </authorList>
    </citation>
    <scope>NUCLEOTIDE SEQUENCE [LARGE SCALE GENOMIC DNA]</scope>
    <source>
        <strain evidence="1">A125KOH2</strain>
    </source>
</reference>
<dbReference type="EMBL" id="CQAZ01000055">
    <property type="protein sequence ID" value="CNI48021.1"/>
    <property type="molecule type" value="Genomic_DNA"/>
</dbReference>